<evidence type="ECO:0000313" key="2">
    <source>
        <dbReference type="WBParaSite" id="JU765_v2.g2146.t1"/>
    </source>
</evidence>
<sequence length="519" mass="58461">MTPSRANSSSNLQKGEVGPIMILTPCHNSHDFSERRIVVSKSEEHAVKIGRAVGRVLAASNNAIFDCKVLSRNHAIVWAEDDMFLIKDTKSSNGTFINNTRLSNSGEESAATTLSTGDILQLGVEIVDNTKKVASGCIVAMVRFLNENGEEIPPLQSMMNGLNMHSNPLIERVPKHCLVVPEEQMYQMQQYIQEAKHRESTLKQKLLLLNDALRTAQVATESNWEAMINEDRLLARIEVLEDQLTLCANKNLTPEELKQQINDYFEQRKKVETMTKDLLRQTNQDASEARQRLHEAELAILNVEEQNSVLKKEVNDLHKVINDLKYELAKLTADYDVVCHELELSKATNVLLVAKNQRQQQENGSKRGSITADVEENTVAEDLHRKHSQKEENVDKVQNNEVANENKSQDEIKDEKVDVAVNTSDLKIENNVSVVEKDLSNISLFNGNIQNDESLPIERIKQPSVDDKEGLFSIFPLFTLLILLINMIKEQVYLPAKKYIMPSGKSPPEDEAGSCIKND</sequence>
<protein>
    <submittedName>
        <fullName evidence="2">FHA domain-containing protein</fullName>
    </submittedName>
</protein>
<dbReference type="Proteomes" id="UP000887576">
    <property type="component" value="Unplaced"/>
</dbReference>
<organism evidence="1 2">
    <name type="scientific">Panagrolaimus sp. JU765</name>
    <dbReference type="NCBI Taxonomy" id="591449"/>
    <lineage>
        <taxon>Eukaryota</taxon>
        <taxon>Metazoa</taxon>
        <taxon>Ecdysozoa</taxon>
        <taxon>Nematoda</taxon>
        <taxon>Chromadorea</taxon>
        <taxon>Rhabditida</taxon>
        <taxon>Tylenchina</taxon>
        <taxon>Panagrolaimomorpha</taxon>
        <taxon>Panagrolaimoidea</taxon>
        <taxon>Panagrolaimidae</taxon>
        <taxon>Panagrolaimus</taxon>
    </lineage>
</organism>
<accession>A0AC34R007</accession>
<name>A0AC34R007_9BILA</name>
<reference evidence="2" key="1">
    <citation type="submission" date="2022-11" db="UniProtKB">
        <authorList>
            <consortium name="WormBaseParasite"/>
        </authorList>
    </citation>
    <scope>IDENTIFICATION</scope>
</reference>
<dbReference type="WBParaSite" id="JU765_v2.g2146.t1">
    <property type="protein sequence ID" value="JU765_v2.g2146.t1"/>
    <property type="gene ID" value="JU765_v2.g2146"/>
</dbReference>
<evidence type="ECO:0000313" key="1">
    <source>
        <dbReference type="Proteomes" id="UP000887576"/>
    </source>
</evidence>
<proteinExistence type="predicted"/>